<dbReference type="InterPro" id="IPR008930">
    <property type="entry name" value="Terpenoid_cyclase/PrenylTrfase"/>
</dbReference>
<dbReference type="GO" id="GO:0046872">
    <property type="term" value="F:metal ion binding"/>
    <property type="evidence" value="ECO:0007669"/>
    <property type="project" value="UniProtKB-KW"/>
</dbReference>
<evidence type="ECO:0000256" key="3">
    <source>
        <dbReference type="ARBA" id="ARBA00023239"/>
    </source>
</evidence>
<evidence type="ECO:0000313" key="5">
    <source>
        <dbReference type="EMBL" id="KAL2496208.1"/>
    </source>
</evidence>
<evidence type="ECO:0000256" key="2">
    <source>
        <dbReference type="ARBA" id="ARBA00004721"/>
    </source>
</evidence>
<keyword evidence="3" id="KW-0456">Lyase</keyword>
<dbReference type="Pfam" id="PF01397">
    <property type="entry name" value="Terpene_synth"/>
    <property type="match status" value="1"/>
</dbReference>
<dbReference type="InterPro" id="IPR008949">
    <property type="entry name" value="Isoprenoid_synthase_dom_sf"/>
</dbReference>
<dbReference type="SUPFAM" id="SSF48239">
    <property type="entry name" value="Terpenoid cyclases/Protein prenyltransferases"/>
    <property type="match status" value="1"/>
</dbReference>
<evidence type="ECO:0000313" key="6">
    <source>
        <dbReference type="Proteomes" id="UP001604277"/>
    </source>
</evidence>
<dbReference type="Gene3D" id="1.10.600.10">
    <property type="entry name" value="Farnesyl Diphosphate Synthase"/>
    <property type="match status" value="2"/>
</dbReference>
<dbReference type="SUPFAM" id="SSF48576">
    <property type="entry name" value="Terpenoid synthases"/>
    <property type="match status" value="1"/>
</dbReference>
<dbReference type="GO" id="GO:0016829">
    <property type="term" value="F:lyase activity"/>
    <property type="evidence" value="ECO:0007669"/>
    <property type="project" value="UniProtKB-KW"/>
</dbReference>
<dbReference type="InterPro" id="IPR036965">
    <property type="entry name" value="Terpene_synth_N_sf"/>
</dbReference>
<evidence type="ECO:0000259" key="4">
    <source>
        <dbReference type="Pfam" id="PF01397"/>
    </source>
</evidence>
<dbReference type="Gene3D" id="1.50.10.130">
    <property type="entry name" value="Terpene synthase, N-terminal domain"/>
    <property type="match status" value="1"/>
</dbReference>
<dbReference type="EMBL" id="JBFOLJ010000011">
    <property type="protein sequence ID" value="KAL2496208.1"/>
    <property type="molecule type" value="Genomic_DNA"/>
</dbReference>
<dbReference type="InterPro" id="IPR050148">
    <property type="entry name" value="Terpene_synthase-like"/>
</dbReference>
<reference evidence="6" key="1">
    <citation type="submission" date="2024-07" db="EMBL/GenBank/DDBJ databases">
        <title>Two chromosome-level genome assemblies of Korean endemic species Abeliophyllum distichum and Forsythia ovata (Oleaceae).</title>
        <authorList>
            <person name="Jang H."/>
        </authorList>
    </citation>
    <scope>NUCLEOTIDE SEQUENCE [LARGE SCALE GENOMIC DNA]</scope>
</reference>
<dbReference type="PANTHER" id="PTHR31225:SF221">
    <property type="entry name" value="(-)-GERMACRENE D SYNTHASE"/>
    <property type="match status" value="1"/>
</dbReference>
<comment type="cofactor">
    <cofactor evidence="1">
        <name>Mg(2+)</name>
        <dbReference type="ChEBI" id="CHEBI:18420"/>
    </cofactor>
</comment>
<dbReference type="Proteomes" id="UP001604277">
    <property type="component" value="Unassembled WGS sequence"/>
</dbReference>
<keyword evidence="6" id="KW-1185">Reference proteome</keyword>
<comment type="pathway">
    <text evidence="2">Secondary metabolite biosynthesis; terpenoid biosynthesis.</text>
</comment>
<name>A0ABD1S8P0_9LAMI</name>
<dbReference type="InterPro" id="IPR001906">
    <property type="entry name" value="Terpene_synth_N"/>
</dbReference>
<sequence length="399" mass="45459">MIDDIVCEKYYLSLTPSKLSSKLSVPTDEKDFTEIRSIQGLKNVPFGSPWQDFFFHCVDFNLPSLNIVDILPNEEQERQILREEVKKLLAATPDDSLLKLDLIDAIQHLGVGYHFVTEIEKSLKYVNDTYESCVKQDNDLHTIALRFRLLRQQGYFVSCDVFNKFKNRKGNFDESLISNVQGLLSLYEAAQFRVHGEEILEEALEFSTTQLNSLVVHKKRLASAYFEEAKWVYSCYIPSLEEYMKVGMPSGTYILLSTVALAGINGELVSKEAFEWVSSDPLILQASEIIGRLMNDLVGFGFEQKISAVGCYMNQNKGASKEEAFAEIQKLVTNAWIDINQEWLRPSPTAVPMVFLMQVIVNLSRTTHLMYKDIDAYTNSEVNLKDIITFILIQPVTIP</sequence>
<comment type="caution">
    <text evidence="5">The sequence shown here is derived from an EMBL/GenBank/DDBJ whole genome shotgun (WGS) entry which is preliminary data.</text>
</comment>
<dbReference type="AlphaFoldDB" id="A0ABD1S8P0"/>
<organism evidence="5 6">
    <name type="scientific">Forsythia ovata</name>
    <dbReference type="NCBI Taxonomy" id="205694"/>
    <lineage>
        <taxon>Eukaryota</taxon>
        <taxon>Viridiplantae</taxon>
        <taxon>Streptophyta</taxon>
        <taxon>Embryophyta</taxon>
        <taxon>Tracheophyta</taxon>
        <taxon>Spermatophyta</taxon>
        <taxon>Magnoliopsida</taxon>
        <taxon>eudicotyledons</taxon>
        <taxon>Gunneridae</taxon>
        <taxon>Pentapetalae</taxon>
        <taxon>asterids</taxon>
        <taxon>lamiids</taxon>
        <taxon>Lamiales</taxon>
        <taxon>Oleaceae</taxon>
        <taxon>Forsythieae</taxon>
        <taxon>Forsythia</taxon>
    </lineage>
</organism>
<evidence type="ECO:0000256" key="1">
    <source>
        <dbReference type="ARBA" id="ARBA00001946"/>
    </source>
</evidence>
<dbReference type="PANTHER" id="PTHR31225">
    <property type="entry name" value="OS04G0344100 PROTEIN-RELATED"/>
    <property type="match status" value="1"/>
</dbReference>
<proteinExistence type="predicted"/>
<feature type="domain" description="Terpene synthase N-terminal" evidence="4">
    <location>
        <begin position="72"/>
        <end position="219"/>
    </location>
</feature>
<gene>
    <name evidence="5" type="ORF">Fot_39965</name>
</gene>
<protein>
    <submittedName>
        <fullName evidence="5">Alpha-humulene/(-)-(E)-beta-caryophyllene synthase</fullName>
    </submittedName>
</protein>
<accession>A0ABD1S8P0</accession>